<name>A0A2S0I0D0_9FLAO</name>
<sequence length="243" mass="26421">MLISKSQIKLITGLQQKKYRDKYGLFVAEGPKVISELIQSGMIPEMFFASETLSVAGSSAILITPGELQKISMLKTANNSLAVFKTPKVSPIQTRGLIVALDAIRDPGNLGTIIRLCDWFGVSQLVCSTDTVDCYNPKVIQATMGSIARVQVNYTNLSEFIQQSDLEVFGAVMSGETVYECKLPSEGILVMGNEANGISVALEQQLNHRITIPRFGELQATESLNVATATGILLSEFRRLTGK</sequence>
<feature type="domain" description="tRNA/rRNA methyltransferase SpoU type" evidence="4">
    <location>
        <begin position="97"/>
        <end position="234"/>
    </location>
</feature>
<dbReference type="KEGG" id="aue:C5O00_08730"/>
<dbReference type="InterPro" id="IPR029028">
    <property type="entry name" value="Alpha/beta_knot_MTases"/>
</dbReference>
<dbReference type="InterPro" id="IPR051259">
    <property type="entry name" value="rRNA_Methyltransferase"/>
</dbReference>
<dbReference type="CDD" id="cd18109">
    <property type="entry name" value="SpoU-like_RNA-MTase"/>
    <property type="match status" value="1"/>
</dbReference>
<dbReference type="OrthoDB" id="9785673at2"/>
<dbReference type="GO" id="GO:0006396">
    <property type="term" value="P:RNA processing"/>
    <property type="evidence" value="ECO:0007669"/>
    <property type="project" value="InterPro"/>
</dbReference>
<dbReference type="Gene3D" id="3.30.1330.30">
    <property type="match status" value="1"/>
</dbReference>
<dbReference type="Proteomes" id="UP000238442">
    <property type="component" value="Chromosome"/>
</dbReference>
<dbReference type="GO" id="GO:0003723">
    <property type="term" value="F:RNA binding"/>
    <property type="evidence" value="ECO:0007669"/>
    <property type="project" value="InterPro"/>
</dbReference>
<dbReference type="GO" id="GO:0008173">
    <property type="term" value="F:RNA methyltransferase activity"/>
    <property type="evidence" value="ECO:0007669"/>
    <property type="project" value="InterPro"/>
</dbReference>
<evidence type="ECO:0000256" key="3">
    <source>
        <dbReference type="ARBA" id="ARBA00022679"/>
    </source>
</evidence>
<dbReference type="InterPro" id="IPR001537">
    <property type="entry name" value="SpoU_MeTrfase"/>
</dbReference>
<evidence type="ECO:0000259" key="5">
    <source>
        <dbReference type="Pfam" id="PF22435"/>
    </source>
</evidence>
<dbReference type="SUPFAM" id="SSF75217">
    <property type="entry name" value="alpha/beta knot"/>
    <property type="match status" value="1"/>
</dbReference>
<feature type="domain" description="MRM3-like substrate binding" evidence="5">
    <location>
        <begin position="6"/>
        <end position="78"/>
    </location>
</feature>
<evidence type="ECO:0000256" key="2">
    <source>
        <dbReference type="ARBA" id="ARBA00022603"/>
    </source>
</evidence>
<dbReference type="InterPro" id="IPR029064">
    <property type="entry name" value="Ribosomal_eL30-like_sf"/>
</dbReference>
<dbReference type="AlphaFoldDB" id="A0A2S0I0D0"/>
<proteinExistence type="inferred from homology"/>
<keyword evidence="2 6" id="KW-0489">Methyltransferase</keyword>
<dbReference type="InterPro" id="IPR053888">
    <property type="entry name" value="MRM3-like_sub_bind"/>
</dbReference>
<evidence type="ECO:0000313" key="7">
    <source>
        <dbReference type="Proteomes" id="UP000238442"/>
    </source>
</evidence>
<accession>A0A2S0I0D0</accession>
<dbReference type="EMBL" id="CP027062">
    <property type="protein sequence ID" value="AVI52377.1"/>
    <property type="molecule type" value="Genomic_DNA"/>
</dbReference>
<gene>
    <name evidence="6" type="ORF">C5O00_08730</name>
</gene>
<dbReference type="Gene3D" id="3.40.1280.10">
    <property type="match status" value="1"/>
</dbReference>
<evidence type="ECO:0000256" key="1">
    <source>
        <dbReference type="ARBA" id="ARBA00007228"/>
    </source>
</evidence>
<organism evidence="6 7">
    <name type="scientific">Pukyongia salina</name>
    <dbReference type="NCBI Taxonomy" id="2094025"/>
    <lineage>
        <taxon>Bacteria</taxon>
        <taxon>Pseudomonadati</taxon>
        <taxon>Bacteroidota</taxon>
        <taxon>Flavobacteriia</taxon>
        <taxon>Flavobacteriales</taxon>
        <taxon>Flavobacteriaceae</taxon>
        <taxon>Pukyongia</taxon>
    </lineage>
</organism>
<evidence type="ECO:0000259" key="4">
    <source>
        <dbReference type="Pfam" id="PF00588"/>
    </source>
</evidence>
<reference evidence="6 7" key="1">
    <citation type="submission" date="2018-02" db="EMBL/GenBank/DDBJ databases">
        <title>Genomic analysis of the strain RR4-38 isolated from a seawater recirculating aquaculture system.</title>
        <authorList>
            <person name="Kim Y.-S."/>
            <person name="Jang Y.H."/>
            <person name="Kim K.-H."/>
        </authorList>
    </citation>
    <scope>NUCLEOTIDE SEQUENCE [LARGE SCALE GENOMIC DNA]</scope>
    <source>
        <strain evidence="6 7">RR4-38</strain>
    </source>
</reference>
<dbReference type="PANTHER" id="PTHR43191:SF2">
    <property type="entry name" value="RRNA METHYLTRANSFERASE 3, MITOCHONDRIAL"/>
    <property type="match status" value="1"/>
</dbReference>
<keyword evidence="3 6" id="KW-0808">Transferase</keyword>
<keyword evidence="7" id="KW-1185">Reference proteome</keyword>
<dbReference type="PANTHER" id="PTHR43191">
    <property type="entry name" value="RRNA METHYLTRANSFERASE 3"/>
    <property type="match status" value="1"/>
</dbReference>
<dbReference type="SUPFAM" id="SSF55315">
    <property type="entry name" value="L30e-like"/>
    <property type="match status" value="1"/>
</dbReference>
<dbReference type="Pfam" id="PF22435">
    <property type="entry name" value="MRM3-like_sub_bind"/>
    <property type="match status" value="1"/>
</dbReference>
<evidence type="ECO:0000313" key="6">
    <source>
        <dbReference type="EMBL" id="AVI52377.1"/>
    </source>
</evidence>
<dbReference type="InterPro" id="IPR029026">
    <property type="entry name" value="tRNA_m1G_MTases_N"/>
</dbReference>
<comment type="similarity">
    <text evidence="1">Belongs to the class IV-like SAM-binding methyltransferase superfamily. RNA methyltransferase TrmH family.</text>
</comment>
<protein>
    <submittedName>
        <fullName evidence="6">RNA methyltransferase</fullName>
    </submittedName>
</protein>
<dbReference type="GO" id="GO:0032259">
    <property type="term" value="P:methylation"/>
    <property type="evidence" value="ECO:0007669"/>
    <property type="project" value="UniProtKB-KW"/>
</dbReference>
<dbReference type="Pfam" id="PF00588">
    <property type="entry name" value="SpoU_methylase"/>
    <property type="match status" value="1"/>
</dbReference>